<dbReference type="EMBL" id="KV878980">
    <property type="protein sequence ID" value="OJJ98376.1"/>
    <property type="molecule type" value="Genomic_DNA"/>
</dbReference>
<feature type="chain" id="PRO_5012860717" evidence="1">
    <location>
        <begin position="21"/>
        <end position="159"/>
    </location>
</feature>
<feature type="signal peptide" evidence="1">
    <location>
        <begin position="1"/>
        <end position="20"/>
    </location>
</feature>
<evidence type="ECO:0000313" key="3">
    <source>
        <dbReference type="Proteomes" id="UP000184546"/>
    </source>
</evidence>
<sequence>MKFSIATVAALASAITATAASLPERFTLVADDNSAVLTDGQYLYIGNATSDDQVPVVLTSNSAGALTYLADGAVPTAFQNLYIVENSVAAVQFTVPHSGNMPEGANMTGFAVNEDGQLTHGDKAWFAVDGYGDVEEKTVYWYGAHSSEYMAAYLKVKAA</sequence>
<evidence type="ECO:0000256" key="1">
    <source>
        <dbReference type="SAM" id="SignalP"/>
    </source>
</evidence>
<keyword evidence="3" id="KW-1185">Reference proteome</keyword>
<dbReference type="OrthoDB" id="5430620at2759"/>
<organism evidence="2 3">
    <name type="scientific">Aspergillus aculeatus (strain ATCC 16872 / CBS 172.66 / WB 5094)</name>
    <dbReference type="NCBI Taxonomy" id="690307"/>
    <lineage>
        <taxon>Eukaryota</taxon>
        <taxon>Fungi</taxon>
        <taxon>Dikarya</taxon>
        <taxon>Ascomycota</taxon>
        <taxon>Pezizomycotina</taxon>
        <taxon>Eurotiomycetes</taxon>
        <taxon>Eurotiomycetidae</taxon>
        <taxon>Eurotiales</taxon>
        <taxon>Aspergillaceae</taxon>
        <taxon>Aspergillus</taxon>
        <taxon>Aspergillus subgen. Circumdati</taxon>
    </lineage>
</organism>
<protein>
    <submittedName>
        <fullName evidence="2">Uncharacterized protein</fullName>
    </submittedName>
</protein>
<keyword evidence="1" id="KW-0732">Signal</keyword>
<dbReference type="GeneID" id="30977532"/>
<dbReference type="RefSeq" id="XP_020054716.1">
    <property type="nucleotide sequence ID" value="XM_020203718.1"/>
</dbReference>
<gene>
    <name evidence="2" type="ORF">ASPACDRAFT_61889</name>
</gene>
<dbReference type="VEuPathDB" id="FungiDB:ASPACDRAFT_61889"/>
<accession>A0A1L9WQC7</accession>
<dbReference type="AlphaFoldDB" id="A0A1L9WQC7"/>
<dbReference type="OMA" id="ANLPNAF"/>
<reference evidence="3" key="1">
    <citation type="journal article" date="2017" name="Genome Biol.">
        <title>Comparative genomics reveals high biological diversity and specific adaptations in the industrially and medically important fungal genus Aspergillus.</title>
        <authorList>
            <person name="de Vries R.P."/>
            <person name="Riley R."/>
            <person name="Wiebenga A."/>
            <person name="Aguilar-Osorio G."/>
            <person name="Amillis S."/>
            <person name="Uchima C.A."/>
            <person name="Anderluh G."/>
            <person name="Asadollahi M."/>
            <person name="Askin M."/>
            <person name="Barry K."/>
            <person name="Battaglia E."/>
            <person name="Bayram O."/>
            <person name="Benocci T."/>
            <person name="Braus-Stromeyer S.A."/>
            <person name="Caldana C."/>
            <person name="Canovas D."/>
            <person name="Cerqueira G.C."/>
            <person name="Chen F."/>
            <person name="Chen W."/>
            <person name="Choi C."/>
            <person name="Clum A."/>
            <person name="Dos Santos R.A."/>
            <person name="Damasio A.R."/>
            <person name="Diallinas G."/>
            <person name="Emri T."/>
            <person name="Fekete E."/>
            <person name="Flipphi M."/>
            <person name="Freyberg S."/>
            <person name="Gallo A."/>
            <person name="Gournas C."/>
            <person name="Habgood R."/>
            <person name="Hainaut M."/>
            <person name="Harispe M.L."/>
            <person name="Henrissat B."/>
            <person name="Hilden K.S."/>
            <person name="Hope R."/>
            <person name="Hossain A."/>
            <person name="Karabika E."/>
            <person name="Karaffa L."/>
            <person name="Karanyi Z."/>
            <person name="Krasevec N."/>
            <person name="Kuo A."/>
            <person name="Kusch H."/>
            <person name="LaButti K."/>
            <person name="Lagendijk E.L."/>
            <person name="Lapidus A."/>
            <person name="Levasseur A."/>
            <person name="Lindquist E."/>
            <person name="Lipzen A."/>
            <person name="Logrieco A.F."/>
            <person name="MacCabe A."/>
            <person name="Maekelae M.R."/>
            <person name="Malavazi I."/>
            <person name="Melin P."/>
            <person name="Meyer V."/>
            <person name="Mielnichuk N."/>
            <person name="Miskei M."/>
            <person name="Molnar A.P."/>
            <person name="Mule G."/>
            <person name="Ngan C.Y."/>
            <person name="Orejas M."/>
            <person name="Orosz E."/>
            <person name="Ouedraogo J.P."/>
            <person name="Overkamp K.M."/>
            <person name="Park H.-S."/>
            <person name="Perrone G."/>
            <person name="Piumi F."/>
            <person name="Punt P.J."/>
            <person name="Ram A.F."/>
            <person name="Ramon A."/>
            <person name="Rauscher S."/>
            <person name="Record E."/>
            <person name="Riano-Pachon D.M."/>
            <person name="Robert V."/>
            <person name="Roehrig J."/>
            <person name="Ruller R."/>
            <person name="Salamov A."/>
            <person name="Salih N.S."/>
            <person name="Samson R.A."/>
            <person name="Sandor E."/>
            <person name="Sanguinetti M."/>
            <person name="Schuetze T."/>
            <person name="Sepcic K."/>
            <person name="Shelest E."/>
            <person name="Sherlock G."/>
            <person name="Sophianopoulou V."/>
            <person name="Squina F.M."/>
            <person name="Sun H."/>
            <person name="Susca A."/>
            <person name="Todd R.B."/>
            <person name="Tsang A."/>
            <person name="Unkles S.E."/>
            <person name="van de Wiele N."/>
            <person name="van Rossen-Uffink D."/>
            <person name="Oliveira J.V."/>
            <person name="Vesth T.C."/>
            <person name="Visser J."/>
            <person name="Yu J.-H."/>
            <person name="Zhou M."/>
            <person name="Andersen M.R."/>
            <person name="Archer D.B."/>
            <person name="Baker S.E."/>
            <person name="Benoit I."/>
            <person name="Brakhage A.A."/>
            <person name="Braus G.H."/>
            <person name="Fischer R."/>
            <person name="Frisvad J.C."/>
            <person name="Goldman G.H."/>
            <person name="Houbraken J."/>
            <person name="Oakley B."/>
            <person name="Pocsi I."/>
            <person name="Scazzocchio C."/>
            <person name="Seiboth B."/>
            <person name="vanKuyk P.A."/>
            <person name="Wortman J."/>
            <person name="Dyer P.S."/>
            <person name="Grigoriev I.V."/>
        </authorList>
    </citation>
    <scope>NUCLEOTIDE SEQUENCE [LARGE SCALE GENOMIC DNA]</scope>
    <source>
        <strain evidence="3">ATCC 16872 / CBS 172.66 / WB 5094</strain>
    </source>
</reference>
<evidence type="ECO:0000313" key="2">
    <source>
        <dbReference type="EMBL" id="OJJ98376.1"/>
    </source>
</evidence>
<dbReference type="Proteomes" id="UP000184546">
    <property type="component" value="Unassembled WGS sequence"/>
</dbReference>
<proteinExistence type="predicted"/>
<name>A0A1L9WQC7_ASPA1</name>